<keyword evidence="2" id="KW-1185">Reference proteome</keyword>
<sequence>MPFNLEDIKPFKLFRPRPGENVTSLVRLIFGEASTTEAAQRFQAVALAVFSNQQALSILDGQGQQAFNTRPDPLEHFAAHAILETPCIAVERYPDEGQGMEPELTEELIMLYEELFQLCSMKTVD</sequence>
<name>A0A366K638_9BIFI</name>
<reference evidence="1 2" key="1">
    <citation type="submission" date="2017-10" db="EMBL/GenBank/DDBJ databases">
        <title>Bifidobacterium xylocopum sp. nov. and Bifidobacterium aemilianum sp. nov., from the carpenter bee (Xylocopa violacea) digestive tract.</title>
        <authorList>
            <person name="Alberoni D."/>
            <person name="Baffoni L."/>
            <person name="Di Gioia D."/>
            <person name="Gaggia F."/>
            <person name="Biavati B."/>
        </authorList>
    </citation>
    <scope>NUCLEOTIDE SEQUENCE [LARGE SCALE GENOMIC DNA]</scope>
    <source>
        <strain evidence="1 2">XV10</strain>
    </source>
</reference>
<evidence type="ECO:0000313" key="2">
    <source>
        <dbReference type="Proteomes" id="UP000252530"/>
    </source>
</evidence>
<dbReference type="RefSeq" id="WP_113860756.1">
    <property type="nucleotide sequence ID" value="NZ_PDCG01000014.1"/>
</dbReference>
<dbReference type="EMBL" id="PDCG01000014">
    <property type="protein sequence ID" value="RBP97205.1"/>
    <property type="molecule type" value="Genomic_DNA"/>
</dbReference>
<accession>A0A366K638</accession>
<evidence type="ECO:0000313" key="1">
    <source>
        <dbReference type="EMBL" id="RBP97205.1"/>
    </source>
</evidence>
<dbReference type="Proteomes" id="UP000252530">
    <property type="component" value="Unassembled WGS sequence"/>
</dbReference>
<organism evidence="1 2">
    <name type="scientific">Bifidobacterium aemilianum</name>
    <dbReference type="NCBI Taxonomy" id="2493120"/>
    <lineage>
        <taxon>Bacteria</taxon>
        <taxon>Bacillati</taxon>
        <taxon>Actinomycetota</taxon>
        <taxon>Actinomycetes</taxon>
        <taxon>Bifidobacteriales</taxon>
        <taxon>Bifidobacteriaceae</taxon>
        <taxon>Bifidobacterium</taxon>
    </lineage>
</organism>
<gene>
    <name evidence="1" type="ORF">CRD60_08015</name>
</gene>
<proteinExistence type="predicted"/>
<protein>
    <submittedName>
        <fullName evidence="1">Uncharacterized protein</fullName>
    </submittedName>
</protein>
<comment type="caution">
    <text evidence="1">The sequence shown here is derived from an EMBL/GenBank/DDBJ whole genome shotgun (WGS) entry which is preliminary data.</text>
</comment>
<dbReference type="AlphaFoldDB" id="A0A366K638"/>
<dbReference type="OrthoDB" id="9951526at2"/>